<organism evidence="1 2">
    <name type="scientific">Smittium culicis</name>
    <dbReference type="NCBI Taxonomy" id="133412"/>
    <lineage>
        <taxon>Eukaryota</taxon>
        <taxon>Fungi</taxon>
        <taxon>Fungi incertae sedis</taxon>
        <taxon>Zoopagomycota</taxon>
        <taxon>Kickxellomycotina</taxon>
        <taxon>Harpellomycetes</taxon>
        <taxon>Harpellales</taxon>
        <taxon>Legeriomycetaceae</taxon>
        <taxon>Smittium</taxon>
    </lineage>
</organism>
<comment type="caution">
    <text evidence="1">The sequence shown here is derived from an EMBL/GenBank/DDBJ whole genome shotgun (WGS) entry which is preliminary data.</text>
</comment>
<reference evidence="2" key="1">
    <citation type="submission" date="2017-01" db="EMBL/GenBank/DDBJ databases">
        <authorList>
            <person name="Wang Y."/>
            <person name="White M."/>
            <person name="Kvist S."/>
            <person name="Moncalvo J.-M."/>
        </authorList>
    </citation>
    <scope>NUCLEOTIDE SEQUENCE [LARGE SCALE GENOMIC DNA]</scope>
    <source>
        <strain evidence="2">ID-206-W2</strain>
    </source>
</reference>
<evidence type="ECO:0000313" key="2">
    <source>
        <dbReference type="Proteomes" id="UP000187429"/>
    </source>
</evidence>
<accession>A0A1R1Y2T1</accession>
<dbReference type="OrthoDB" id="10506831at2759"/>
<proteinExistence type="predicted"/>
<dbReference type="EMBL" id="LSSM01002567">
    <property type="protein sequence ID" value="OMJ21218.1"/>
    <property type="molecule type" value="Genomic_DNA"/>
</dbReference>
<gene>
    <name evidence="1" type="ORF">AYI69_g5919</name>
</gene>
<name>A0A1R1Y2T1_9FUNG</name>
<keyword evidence="2" id="KW-1185">Reference proteome</keyword>
<evidence type="ECO:0000313" key="1">
    <source>
        <dbReference type="EMBL" id="OMJ21218.1"/>
    </source>
</evidence>
<protein>
    <submittedName>
        <fullName evidence="1">Uncharacterized protein</fullName>
    </submittedName>
</protein>
<dbReference type="AlphaFoldDB" id="A0A1R1Y2T1"/>
<dbReference type="Proteomes" id="UP000187429">
    <property type="component" value="Unassembled WGS sequence"/>
</dbReference>
<sequence length="110" mass="12262">MAMALVQIVHRAELVLDAVPKHRRSACRIGAANTALPQFGGRRDIAPARAGHRDVPLHAVHVDERAFDNAQLDLLVNVQLTFYPVWIAAIYLGLDDFASKRSKHNEPKFN</sequence>